<name>A0A2N3KQY8_9PROT</name>
<geneLocation type="plasmid" evidence="2">
    <name>pCSC3H3</name>
</geneLocation>
<sequence length="74" mass="8001">MNERDLVNVLNEMYEGAASGEAAVMVHLFGIKYANQIKAADTSPSRLAKLSNVPDSYGVEINKGVNLSKFVSVK</sequence>
<proteinExistence type="predicted"/>
<feature type="domain" description="HTH-like" evidence="1">
    <location>
        <begin position="3"/>
        <end position="74"/>
    </location>
</feature>
<reference evidence="3 5" key="1">
    <citation type="submission" date="2017-09" db="EMBL/GenBank/DDBJ databases">
        <title>Biodiversity and function of Thalassospira species in the particle-attached aromatic-hydrocarbon-degrading consortia from the surface seawater of the South China Sea.</title>
        <authorList>
            <person name="Dong C."/>
            <person name="Liu R."/>
            <person name="Shao Z."/>
        </authorList>
    </citation>
    <scope>NUCLEOTIDE SEQUENCE [LARGE SCALE GENOMIC DNA]</scope>
    <source>
        <strain evidence="3 5">CSC1P2</strain>
    </source>
</reference>
<organism evidence="3 5">
    <name type="scientific">Thalassospira marina</name>
    <dbReference type="NCBI Taxonomy" id="2048283"/>
    <lineage>
        <taxon>Bacteria</taxon>
        <taxon>Pseudomonadati</taxon>
        <taxon>Pseudomonadota</taxon>
        <taxon>Alphaproteobacteria</taxon>
        <taxon>Rhodospirillales</taxon>
        <taxon>Thalassospiraceae</taxon>
        <taxon>Thalassospira</taxon>
    </lineage>
</organism>
<keyword evidence="4" id="KW-1185">Reference proteome</keyword>
<dbReference type="Proteomes" id="UP000233458">
    <property type="component" value="Plasmid pCSC3H3"/>
</dbReference>
<dbReference type="EMBL" id="NWTK01000011">
    <property type="protein sequence ID" value="PKR52967.1"/>
    <property type="molecule type" value="Genomic_DNA"/>
</dbReference>
<geneLocation type="plasmid" evidence="4">
    <name>pcsc3h3</name>
</geneLocation>
<dbReference type="Pfam" id="PF24718">
    <property type="entry name" value="HTH_73"/>
    <property type="match status" value="1"/>
</dbReference>
<evidence type="ECO:0000313" key="5">
    <source>
        <dbReference type="Proteomes" id="UP000233597"/>
    </source>
</evidence>
<dbReference type="Proteomes" id="UP000233597">
    <property type="component" value="Unassembled WGS sequence"/>
</dbReference>
<evidence type="ECO:0000313" key="4">
    <source>
        <dbReference type="Proteomes" id="UP000233458"/>
    </source>
</evidence>
<accession>A0A2N3KQY8</accession>
<evidence type="ECO:0000313" key="3">
    <source>
        <dbReference type="EMBL" id="PKR52967.1"/>
    </source>
</evidence>
<dbReference type="AlphaFoldDB" id="A0A2N3KQY8"/>
<gene>
    <name evidence="3" type="ORF">COO20_16870</name>
    <name evidence="2" type="ORF">CSC3H3_22020</name>
</gene>
<keyword evidence="2" id="KW-0614">Plasmid</keyword>
<dbReference type="EMBL" id="CP024200">
    <property type="protein sequence ID" value="AUG55539.1"/>
    <property type="molecule type" value="Genomic_DNA"/>
</dbReference>
<dbReference type="RefSeq" id="WP_101268660.1">
    <property type="nucleotide sequence ID" value="NZ_CP024200.1"/>
</dbReference>
<evidence type="ECO:0000259" key="1">
    <source>
        <dbReference type="Pfam" id="PF24718"/>
    </source>
</evidence>
<dbReference type="KEGG" id="thac:CSC3H3_22020"/>
<dbReference type="InterPro" id="IPR056975">
    <property type="entry name" value="HTH_73"/>
</dbReference>
<evidence type="ECO:0000313" key="2">
    <source>
        <dbReference type="EMBL" id="AUG55539.1"/>
    </source>
</evidence>
<reference evidence="2 4" key="2">
    <citation type="submission" date="2017-10" db="EMBL/GenBank/DDBJ databases">
        <title>Biodiversity and function of Thalassospira species in the particle-attached aromatic-hydrocarbon-degrading consortia from the surface seawater of the China South Sea.</title>
        <authorList>
            <person name="Dong C."/>
            <person name="Liu R."/>
            <person name="Shao Z."/>
        </authorList>
    </citation>
    <scope>NUCLEOTIDE SEQUENCE [LARGE SCALE GENOMIC DNA]</scope>
    <source>
        <strain evidence="2 4">CSC3H3</strain>
        <plasmid evidence="4">pcsc3h3</plasmid>
        <plasmid evidence="2">pCSC3H3</plasmid>
    </source>
</reference>
<protein>
    <recommendedName>
        <fullName evidence="1">HTH-like domain-containing protein</fullName>
    </recommendedName>
</protein>